<reference evidence="12 13" key="1">
    <citation type="journal article" date="2022" name="Nat. Ecol. Evol.">
        <title>A masculinizing supergene underlies an exaggerated male reproductive morph in a spider.</title>
        <authorList>
            <person name="Hendrickx F."/>
            <person name="De Corte Z."/>
            <person name="Sonet G."/>
            <person name="Van Belleghem S.M."/>
            <person name="Kostlbacher S."/>
            <person name="Vangestel C."/>
        </authorList>
    </citation>
    <scope>NUCLEOTIDE SEQUENCE [LARGE SCALE GENOMIC DNA]</scope>
    <source>
        <strain evidence="12">W744_W776</strain>
    </source>
</reference>
<dbReference type="Proteomes" id="UP000827092">
    <property type="component" value="Unassembled WGS sequence"/>
</dbReference>
<evidence type="ECO:0000256" key="4">
    <source>
        <dbReference type="ARBA" id="ARBA00022692"/>
    </source>
</evidence>
<feature type="transmembrane region" description="Helical" evidence="10">
    <location>
        <begin position="51"/>
        <end position="70"/>
    </location>
</feature>
<dbReference type="InterPro" id="IPR001320">
    <property type="entry name" value="Iontro_rcpt_C"/>
</dbReference>
<feature type="transmembrane region" description="Helical" evidence="10">
    <location>
        <begin position="117"/>
        <end position="135"/>
    </location>
</feature>
<evidence type="ECO:0000313" key="12">
    <source>
        <dbReference type="EMBL" id="KAG8188998.1"/>
    </source>
</evidence>
<evidence type="ECO:0000259" key="11">
    <source>
        <dbReference type="Pfam" id="PF00060"/>
    </source>
</evidence>
<dbReference type="AlphaFoldDB" id="A0AAV6UZA1"/>
<feature type="binding site" evidence="9">
    <location>
        <position position="5"/>
    </location>
    <ligand>
        <name>L-glutamate</name>
        <dbReference type="ChEBI" id="CHEBI:29985"/>
    </ligand>
</feature>
<feature type="binding site" evidence="9">
    <location>
        <position position="12"/>
    </location>
    <ligand>
        <name>L-glutamate</name>
        <dbReference type="ChEBI" id="CHEBI:29985"/>
    </ligand>
</feature>
<keyword evidence="8" id="KW-0325">Glycoprotein</keyword>
<comment type="similarity">
    <text evidence="2">Belongs to the glutamate-gated ion channel (TC 1.A.10.1) family.</text>
</comment>
<keyword evidence="6 10" id="KW-0472">Membrane</keyword>
<accession>A0AAV6UZA1</accession>
<evidence type="ECO:0000256" key="3">
    <source>
        <dbReference type="ARBA" id="ARBA00022475"/>
    </source>
</evidence>
<evidence type="ECO:0000256" key="8">
    <source>
        <dbReference type="ARBA" id="ARBA00023180"/>
    </source>
</evidence>
<keyword evidence="5 10" id="KW-1133">Transmembrane helix</keyword>
<protein>
    <recommendedName>
        <fullName evidence="11">Ionotropic glutamate receptor C-terminal domain-containing protein</fullName>
    </recommendedName>
</protein>
<gene>
    <name evidence="12" type="ORF">JTE90_019010</name>
</gene>
<feature type="binding site" evidence="9">
    <location>
        <position position="7"/>
    </location>
    <ligand>
        <name>L-glutamate</name>
        <dbReference type="ChEBI" id="CHEBI:29985"/>
    </ligand>
</feature>
<feature type="domain" description="Ionotropic glutamate receptor C-terminal" evidence="11">
    <location>
        <begin position="49"/>
        <end position="145"/>
    </location>
</feature>
<keyword evidence="13" id="KW-1185">Reference proteome</keyword>
<dbReference type="GO" id="GO:0038023">
    <property type="term" value="F:signaling receptor activity"/>
    <property type="evidence" value="ECO:0007669"/>
    <property type="project" value="InterPro"/>
</dbReference>
<dbReference type="GO" id="GO:0050906">
    <property type="term" value="P:detection of stimulus involved in sensory perception"/>
    <property type="evidence" value="ECO:0007669"/>
    <property type="project" value="UniProtKB-ARBA"/>
</dbReference>
<evidence type="ECO:0000313" key="13">
    <source>
        <dbReference type="Proteomes" id="UP000827092"/>
    </source>
</evidence>
<dbReference type="PRINTS" id="PR00177">
    <property type="entry name" value="NMDARECEPTOR"/>
</dbReference>
<comment type="subcellular location">
    <subcellularLocation>
        <location evidence="1">Cell membrane</location>
        <topology evidence="1">Multi-pass membrane protein</topology>
    </subcellularLocation>
</comment>
<evidence type="ECO:0000256" key="10">
    <source>
        <dbReference type="SAM" id="Phobius"/>
    </source>
</evidence>
<evidence type="ECO:0000256" key="5">
    <source>
        <dbReference type="ARBA" id="ARBA00022989"/>
    </source>
</evidence>
<dbReference type="InterPro" id="IPR001508">
    <property type="entry name" value="Iono_Glu_rcpt_met"/>
</dbReference>
<organism evidence="12 13">
    <name type="scientific">Oedothorax gibbosus</name>
    <dbReference type="NCBI Taxonomy" id="931172"/>
    <lineage>
        <taxon>Eukaryota</taxon>
        <taxon>Metazoa</taxon>
        <taxon>Ecdysozoa</taxon>
        <taxon>Arthropoda</taxon>
        <taxon>Chelicerata</taxon>
        <taxon>Arachnida</taxon>
        <taxon>Araneae</taxon>
        <taxon>Araneomorphae</taxon>
        <taxon>Entelegynae</taxon>
        <taxon>Araneoidea</taxon>
        <taxon>Linyphiidae</taxon>
        <taxon>Erigoninae</taxon>
        <taxon>Oedothorax</taxon>
    </lineage>
</organism>
<evidence type="ECO:0000256" key="9">
    <source>
        <dbReference type="PIRSR" id="PIRSR601508-1"/>
    </source>
</evidence>
<dbReference type="InterPro" id="IPR052192">
    <property type="entry name" value="Insect_Ionotropic_Sensory_Rcpt"/>
</dbReference>
<comment type="caution">
    <text evidence="12">The sequence shown here is derived from an EMBL/GenBank/DDBJ whole genome shotgun (WGS) entry which is preliminary data.</text>
</comment>
<sequence>MAAAPISVTHARRQVVIFSSSLYKDSLGLIFSRPEGRQNTGALLAPFKNQVWMAILILAVMMCLILYAVVRFSKHLLHESDLGKTKEFSLLDCVWFIFCGLMKQGFNKSSSRDPIRLLMATWWLTSMVVAAFYTANLTVFLTLENSIVEYTVEKFVHSGNRWVFKRGTAFSNALFKANVSEYAKEFALLNWSYRNGVGIMVQTEEEAMDYVQRGALVLKLENLEIKYKLVTHIWEL</sequence>
<dbReference type="PANTHER" id="PTHR42643">
    <property type="entry name" value="IONOTROPIC RECEPTOR 20A-RELATED"/>
    <property type="match status" value="1"/>
</dbReference>
<dbReference type="EMBL" id="JAFNEN010000224">
    <property type="protein sequence ID" value="KAG8188998.1"/>
    <property type="molecule type" value="Genomic_DNA"/>
</dbReference>
<keyword evidence="7" id="KW-0675">Receptor</keyword>
<dbReference type="PANTHER" id="PTHR42643:SF24">
    <property type="entry name" value="IONOTROPIC RECEPTOR 60A"/>
    <property type="match status" value="1"/>
</dbReference>
<dbReference type="GO" id="GO:0015276">
    <property type="term" value="F:ligand-gated monoatomic ion channel activity"/>
    <property type="evidence" value="ECO:0007669"/>
    <property type="project" value="InterPro"/>
</dbReference>
<name>A0AAV6UZA1_9ARAC</name>
<evidence type="ECO:0000256" key="6">
    <source>
        <dbReference type="ARBA" id="ARBA00023136"/>
    </source>
</evidence>
<evidence type="ECO:0000256" key="7">
    <source>
        <dbReference type="ARBA" id="ARBA00023170"/>
    </source>
</evidence>
<evidence type="ECO:0000256" key="1">
    <source>
        <dbReference type="ARBA" id="ARBA00004651"/>
    </source>
</evidence>
<evidence type="ECO:0000256" key="2">
    <source>
        <dbReference type="ARBA" id="ARBA00008685"/>
    </source>
</evidence>
<dbReference type="Pfam" id="PF00060">
    <property type="entry name" value="Lig_chan"/>
    <property type="match status" value="1"/>
</dbReference>
<proteinExistence type="inferred from homology"/>
<dbReference type="Gene3D" id="1.10.287.70">
    <property type="match status" value="1"/>
</dbReference>
<keyword evidence="3" id="KW-1003">Cell membrane</keyword>
<dbReference type="GO" id="GO:0005886">
    <property type="term" value="C:plasma membrane"/>
    <property type="evidence" value="ECO:0007669"/>
    <property type="project" value="UniProtKB-SubCell"/>
</dbReference>
<keyword evidence="4 10" id="KW-0812">Transmembrane</keyword>